<evidence type="ECO:0000256" key="1">
    <source>
        <dbReference type="SAM" id="MobiDB-lite"/>
    </source>
</evidence>
<evidence type="ECO:0000313" key="3">
    <source>
        <dbReference type="Proteomes" id="UP000638648"/>
    </source>
</evidence>
<feature type="region of interest" description="Disordered" evidence="1">
    <location>
        <begin position="56"/>
        <end position="77"/>
    </location>
</feature>
<evidence type="ECO:0000313" key="2">
    <source>
        <dbReference type="EMBL" id="MBE1604178.1"/>
    </source>
</evidence>
<proteinExistence type="predicted"/>
<dbReference type="AlphaFoldDB" id="A0A927MS15"/>
<gene>
    <name evidence="2" type="ORF">HEB94_001026</name>
</gene>
<dbReference type="EMBL" id="JADBEM010000001">
    <property type="protein sequence ID" value="MBE1604178.1"/>
    <property type="molecule type" value="Genomic_DNA"/>
</dbReference>
<protein>
    <submittedName>
        <fullName evidence="2">Uncharacterized protein</fullName>
    </submittedName>
</protein>
<dbReference type="Proteomes" id="UP000638648">
    <property type="component" value="Unassembled WGS sequence"/>
</dbReference>
<comment type="caution">
    <text evidence="2">The sequence shown here is derived from an EMBL/GenBank/DDBJ whole genome shotgun (WGS) entry which is preliminary data.</text>
</comment>
<organism evidence="2 3">
    <name type="scientific">Actinopolymorpha pittospori</name>
    <dbReference type="NCBI Taxonomy" id="648752"/>
    <lineage>
        <taxon>Bacteria</taxon>
        <taxon>Bacillati</taxon>
        <taxon>Actinomycetota</taxon>
        <taxon>Actinomycetes</taxon>
        <taxon>Propionibacteriales</taxon>
        <taxon>Actinopolymorphaceae</taxon>
        <taxon>Actinopolymorpha</taxon>
    </lineage>
</organism>
<accession>A0A927MS15</accession>
<dbReference type="RefSeq" id="WP_192748786.1">
    <property type="nucleotide sequence ID" value="NZ_BAABJL010000216.1"/>
</dbReference>
<sequence length="77" mass="8857">MTENESVVRIWRQAGSELGDPGVWWVARWRCGREGSSRQAQDRELVLAWARDQEADTKLIQDPDTGEWSPWTPETDG</sequence>
<keyword evidence="3" id="KW-1185">Reference proteome</keyword>
<reference evidence="2" key="1">
    <citation type="submission" date="2020-10" db="EMBL/GenBank/DDBJ databases">
        <title>Sequencing the genomes of 1000 actinobacteria strains.</title>
        <authorList>
            <person name="Klenk H.-P."/>
        </authorList>
    </citation>
    <scope>NUCLEOTIDE SEQUENCE</scope>
    <source>
        <strain evidence="2">DSM 45354</strain>
    </source>
</reference>
<name>A0A927MS15_9ACTN</name>